<comment type="subcellular location">
    <subcellularLocation>
        <location evidence="1">Cell membrane</location>
        <topology evidence="1">Single-pass membrane protein</topology>
    </subcellularLocation>
</comment>
<dbReference type="GO" id="GO:0005886">
    <property type="term" value="C:plasma membrane"/>
    <property type="evidence" value="ECO:0007669"/>
    <property type="project" value="UniProtKB-SubCell"/>
</dbReference>
<evidence type="ECO:0000256" key="4">
    <source>
        <dbReference type="ARBA" id="ARBA00022692"/>
    </source>
</evidence>
<keyword evidence="4 9" id="KW-0812">Transmembrane</keyword>
<dbReference type="PANTHER" id="PTHR33909">
    <property type="entry name" value="SEC TRANSLOCON ACCESSORY COMPLEX SUBUNIT YAJC"/>
    <property type="match status" value="1"/>
</dbReference>
<organism evidence="10">
    <name type="scientific">mine drainage metagenome</name>
    <dbReference type="NCBI Taxonomy" id="410659"/>
    <lineage>
        <taxon>unclassified sequences</taxon>
        <taxon>metagenomes</taxon>
        <taxon>ecological metagenomes</taxon>
    </lineage>
</organism>
<gene>
    <name evidence="10" type="ORF">CARN8_190008</name>
</gene>
<proteinExistence type="predicted"/>
<evidence type="ECO:0000256" key="1">
    <source>
        <dbReference type="ARBA" id="ARBA00004162"/>
    </source>
</evidence>
<accession>A0A3P3ZMG8</accession>
<keyword evidence="8 9" id="KW-0472">Membrane</keyword>
<dbReference type="InterPro" id="IPR003849">
    <property type="entry name" value="Preprotein_translocase_YajC"/>
</dbReference>
<keyword evidence="3" id="KW-1003">Cell membrane</keyword>
<dbReference type="NCBIfam" id="TIGR00739">
    <property type="entry name" value="yajC"/>
    <property type="match status" value="1"/>
</dbReference>
<dbReference type="PRINTS" id="PR01853">
    <property type="entry name" value="YAJCTRNLCASE"/>
</dbReference>
<dbReference type="SMART" id="SM01323">
    <property type="entry name" value="YajC"/>
    <property type="match status" value="1"/>
</dbReference>
<dbReference type="Pfam" id="PF02699">
    <property type="entry name" value="YajC"/>
    <property type="match status" value="1"/>
</dbReference>
<evidence type="ECO:0000256" key="8">
    <source>
        <dbReference type="ARBA" id="ARBA00023136"/>
    </source>
</evidence>
<dbReference type="AlphaFoldDB" id="A0A3P3ZMG8"/>
<keyword evidence="2" id="KW-0813">Transport</keyword>
<keyword evidence="7" id="KW-0811">Translocation</keyword>
<evidence type="ECO:0000256" key="5">
    <source>
        <dbReference type="ARBA" id="ARBA00022927"/>
    </source>
</evidence>
<sequence>MLIENAFANVFGGGAATPDMGINLFFIAFMFLALYFMIIRPQLKRQKEQKALLESLSKGDEVVVGGIIGKIVEIDANFVRLEVAKGTVIQVQRSAVSNLLPKGSLK</sequence>
<evidence type="ECO:0000256" key="7">
    <source>
        <dbReference type="ARBA" id="ARBA00023010"/>
    </source>
</evidence>
<protein>
    <submittedName>
        <fullName evidence="10">Preprotein translocase subunit YajC</fullName>
    </submittedName>
</protein>
<dbReference type="PANTHER" id="PTHR33909:SF1">
    <property type="entry name" value="SEC TRANSLOCON ACCESSORY COMPLEX SUBUNIT YAJC"/>
    <property type="match status" value="1"/>
</dbReference>
<dbReference type="GO" id="GO:0015031">
    <property type="term" value="P:protein transport"/>
    <property type="evidence" value="ECO:0007669"/>
    <property type="project" value="UniProtKB-KW"/>
</dbReference>
<keyword evidence="6 9" id="KW-1133">Transmembrane helix</keyword>
<evidence type="ECO:0000256" key="6">
    <source>
        <dbReference type="ARBA" id="ARBA00022989"/>
    </source>
</evidence>
<evidence type="ECO:0000313" key="10">
    <source>
        <dbReference type="EMBL" id="VAY87277.1"/>
    </source>
</evidence>
<evidence type="ECO:0000256" key="3">
    <source>
        <dbReference type="ARBA" id="ARBA00022475"/>
    </source>
</evidence>
<dbReference type="EMBL" id="UOYP01000101">
    <property type="protein sequence ID" value="VAY87277.1"/>
    <property type="molecule type" value="Genomic_DNA"/>
</dbReference>
<evidence type="ECO:0000256" key="9">
    <source>
        <dbReference type="SAM" id="Phobius"/>
    </source>
</evidence>
<name>A0A3P3ZMG8_9ZZZZ</name>
<reference evidence="10" key="1">
    <citation type="submission" date="2018-10" db="EMBL/GenBank/DDBJ databases">
        <authorList>
            <person name="Plewniak F."/>
        </authorList>
    </citation>
    <scope>NUCLEOTIDE SEQUENCE</scope>
</reference>
<evidence type="ECO:0000256" key="2">
    <source>
        <dbReference type="ARBA" id="ARBA00022448"/>
    </source>
</evidence>
<keyword evidence="5" id="KW-0653">Protein transport</keyword>
<feature type="transmembrane region" description="Helical" evidence="9">
    <location>
        <begin position="20"/>
        <end position="39"/>
    </location>
</feature>